<dbReference type="GO" id="GO:0008270">
    <property type="term" value="F:zinc ion binding"/>
    <property type="evidence" value="ECO:0007669"/>
    <property type="project" value="InterPro"/>
</dbReference>
<dbReference type="CDD" id="cd12148">
    <property type="entry name" value="fungal_TF_MHR"/>
    <property type="match status" value="1"/>
</dbReference>
<dbReference type="GO" id="GO:0003677">
    <property type="term" value="F:DNA binding"/>
    <property type="evidence" value="ECO:0007669"/>
    <property type="project" value="InterPro"/>
</dbReference>
<dbReference type="Gene3D" id="4.10.240.10">
    <property type="entry name" value="Zn(2)-C6 fungal-type DNA-binding domain"/>
    <property type="match status" value="1"/>
</dbReference>
<evidence type="ECO:0000256" key="3">
    <source>
        <dbReference type="ARBA" id="ARBA00023242"/>
    </source>
</evidence>
<feature type="compositionally biased region" description="Acidic residues" evidence="4">
    <location>
        <begin position="949"/>
        <end position="980"/>
    </location>
</feature>
<feature type="region of interest" description="Disordered" evidence="4">
    <location>
        <begin position="947"/>
        <end position="980"/>
    </location>
</feature>
<organism evidence="6 7">
    <name type="scientific">Sporothrix schenckii 1099-18</name>
    <dbReference type="NCBI Taxonomy" id="1397361"/>
    <lineage>
        <taxon>Eukaryota</taxon>
        <taxon>Fungi</taxon>
        <taxon>Dikarya</taxon>
        <taxon>Ascomycota</taxon>
        <taxon>Pezizomycotina</taxon>
        <taxon>Sordariomycetes</taxon>
        <taxon>Sordariomycetidae</taxon>
        <taxon>Ophiostomatales</taxon>
        <taxon>Ophiostomataceae</taxon>
        <taxon>Sporothrix</taxon>
    </lineage>
</organism>
<dbReference type="Proteomes" id="UP000033710">
    <property type="component" value="Unassembled WGS sequence"/>
</dbReference>
<accession>A0A0F2MCS5</accession>
<dbReference type="OrthoDB" id="9996127at2759"/>
<dbReference type="InterPro" id="IPR001138">
    <property type="entry name" value="Zn2Cys6_DnaBD"/>
</dbReference>
<dbReference type="SMART" id="SM00066">
    <property type="entry name" value="GAL4"/>
    <property type="match status" value="1"/>
</dbReference>
<feature type="compositionally biased region" description="Low complexity" evidence="4">
    <location>
        <begin position="712"/>
        <end position="731"/>
    </location>
</feature>
<feature type="compositionally biased region" description="Polar residues" evidence="4">
    <location>
        <begin position="609"/>
        <end position="620"/>
    </location>
</feature>
<feature type="region of interest" description="Disordered" evidence="4">
    <location>
        <begin position="228"/>
        <end position="254"/>
    </location>
</feature>
<dbReference type="KEGG" id="ssck:SPSK_01396"/>
<comment type="caution">
    <text evidence="6">The sequence shown here is derived from an EMBL/GenBank/DDBJ whole genome shotgun (WGS) entry which is preliminary data.</text>
</comment>
<dbReference type="EMBL" id="AXCR01000005">
    <property type="protein sequence ID" value="KJR87483.1"/>
    <property type="molecule type" value="Genomic_DNA"/>
</dbReference>
<dbReference type="InterPro" id="IPR007219">
    <property type="entry name" value="XnlR_reg_dom"/>
</dbReference>
<protein>
    <recommendedName>
        <fullName evidence="5">Zn(2)-C6 fungal-type domain-containing protein</fullName>
    </recommendedName>
</protein>
<feature type="region of interest" description="Disordered" evidence="4">
    <location>
        <begin position="606"/>
        <end position="629"/>
    </location>
</feature>
<evidence type="ECO:0000256" key="2">
    <source>
        <dbReference type="ARBA" id="ARBA00022723"/>
    </source>
</evidence>
<dbReference type="SMART" id="SM00906">
    <property type="entry name" value="Fungal_trans"/>
    <property type="match status" value="1"/>
</dbReference>
<gene>
    <name evidence="6" type="ORF">SPSK_01396</name>
</gene>
<dbReference type="RefSeq" id="XP_016590159.1">
    <property type="nucleotide sequence ID" value="XM_016728311.1"/>
</dbReference>
<dbReference type="GO" id="GO:0006351">
    <property type="term" value="P:DNA-templated transcription"/>
    <property type="evidence" value="ECO:0007669"/>
    <property type="project" value="InterPro"/>
</dbReference>
<feature type="compositionally biased region" description="Gly residues" evidence="4">
    <location>
        <begin position="1"/>
        <end position="10"/>
    </location>
</feature>
<dbReference type="PROSITE" id="PS50048">
    <property type="entry name" value="ZN2_CY6_FUNGAL_2"/>
    <property type="match status" value="1"/>
</dbReference>
<dbReference type="GeneID" id="27663588"/>
<proteinExistence type="predicted"/>
<feature type="region of interest" description="Disordered" evidence="4">
    <location>
        <begin position="763"/>
        <end position="782"/>
    </location>
</feature>
<dbReference type="GO" id="GO:0000981">
    <property type="term" value="F:DNA-binding transcription factor activity, RNA polymerase II-specific"/>
    <property type="evidence" value="ECO:0007669"/>
    <property type="project" value="InterPro"/>
</dbReference>
<dbReference type="Pfam" id="PF04082">
    <property type="entry name" value="Fungal_trans"/>
    <property type="match status" value="1"/>
</dbReference>
<dbReference type="InterPro" id="IPR050613">
    <property type="entry name" value="Sec_Metabolite_Reg"/>
</dbReference>
<evidence type="ECO:0000313" key="7">
    <source>
        <dbReference type="Proteomes" id="UP000033710"/>
    </source>
</evidence>
<feature type="region of interest" description="Disordered" evidence="4">
    <location>
        <begin position="111"/>
        <end position="206"/>
    </location>
</feature>
<feature type="domain" description="Zn(2)-C6 fungal-type" evidence="5">
    <location>
        <begin position="26"/>
        <end position="57"/>
    </location>
</feature>
<evidence type="ECO:0000259" key="5">
    <source>
        <dbReference type="PROSITE" id="PS50048"/>
    </source>
</evidence>
<dbReference type="AlphaFoldDB" id="A0A0F2MCS5"/>
<feature type="compositionally biased region" description="Low complexity" evidence="4">
    <location>
        <begin position="1061"/>
        <end position="1079"/>
    </location>
</feature>
<sequence length="1207" mass="129486">MDDLTMGGGTPPDRTRRTRRNRVRFSCSHCRDKKLKCNRVLPCDQCVKRNLGPMCQYMPYTAYGESVGESAGGHADAHTRRPSLKRNHAMTESPYEMQAYEYETSASTAAALKSTGGTSRRGSVDEQQQQQLFPSPLYPSSGTFIQHHQHQQQHQHRHDQHQQDRRRHQLIPRSHPQQQPRPRPQPQPQTPFLPLPPPLLHDTSSQSVPERLKYLERLVLFLKARNRDQQSPASLGPAQAVDNSDGSEYDDDAMSTAESFESIDSASASAASAGVAGVADPGTINVAEFRYADPSNWDGVLDDIVGLTRDLVLADDTTLLQQHLPGGWDFGLGSVGQMAITNSSNDSHHHNNNTLALFAGYSGLPPGPTDMLRFLPPRPVVDVLVDRFFASLGRVEGFGGVHTLRLLFHAAAFRRQYDAFWSDPPRASPSYLALLFLVLAHAALAFVGGDNDSDNASVPASTSSSPARAVLGSDPLAVVDACRHRAAQCLILGDYARPGRHKIEALVLYYGVEYLWQRRRVQGSSSAAGPSSTGSAGSDAATLASTAMVLALAVRLAMHMGYHRDPSHAGGRLRPFDAEMRRRVWLVLVNLDRTASAELRLPSNVRHGWSSSSARPTDSDTALPCNLHDSDLYEDMPALPPARPPTERTGVLYATARATVLAVVADILQLRPVRASSSTSTLTPGPTVASKESVSAADPAVANLDPLPTPPTSANTPAPSASATTSATNSGSAYDARVMQLDRRLTAAYRALPACLRLRGDPATATATAGGTSTDRDPFDPRDPPDLCVERVLLEILYQHARLVLHRRFQGTERASPRYAYARWACLDAAVRLLRHQYDVYVAVQDNGSGAGNTDNTDNTGHRFAGHRSLLLSDSAVTHAFLLADTALCLEVAYASRQPAGVDGAPASVSLPQLLGLLRTSRSIWAALQGTSSEAARAYHVLTRVLADADGEGEEEEEEEDDDDDEYDYDSNDDGDVDDDAAAVNTATTAVPGHASMSTMATWTASSTAARAWQDDAPAVPAAPPTTTEATAADSSGTSGSTTPRYGEASAVQRQDERQGQLEQLQQQQQQQPQPQPQGIAFPQLTSPTQLWSGQMSQAGQAQAGQSGQSGQSSGLLPVLVDMAMPSPVNYGLSMQSSLTGVSGLPGLPGLTPGLLPTMPLHFPTSSADSASLLTPLDDSDSTQALADAAAAFPGDWNTLWPRQDGQ</sequence>
<feature type="compositionally biased region" description="Low complexity" evidence="4">
    <location>
        <begin position="676"/>
        <end position="687"/>
    </location>
</feature>
<name>A0A0F2MCS5_SPOSC</name>
<dbReference type="VEuPathDB" id="FungiDB:SPSK_01396"/>
<feature type="compositionally biased region" description="Pro residues" evidence="4">
    <location>
        <begin position="179"/>
        <end position="199"/>
    </location>
</feature>
<keyword evidence="2" id="KW-0479">Metal-binding</keyword>
<feature type="compositionally biased region" description="Polar residues" evidence="4">
    <location>
        <begin position="125"/>
        <end position="144"/>
    </location>
</feature>
<feature type="region of interest" description="Disordered" evidence="4">
    <location>
        <begin position="674"/>
        <end position="731"/>
    </location>
</feature>
<dbReference type="SUPFAM" id="SSF57701">
    <property type="entry name" value="Zn2/Cys6 DNA-binding domain"/>
    <property type="match status" value="1"/>
</dbReference>
<evidence type="ECO:0000313" key="6">
    <source>
        <dbReference type="EMBL" id="KJR87483.1"/>
    </source>
</evidence>
<feature type="compositionally biased region" description="Low complexity" evidence="4">
    <location>
        <begin position="1093"/>
        <end position="1113"/>
    </location>
</feature>
<feature type="compositionally biased region" description="Basic residues" evidence="4">
    <location>
        <begin position="147"/>
        <end position="170"/>
    </location>
</feature>
<dbReference type="CDD" id="cd00067">
    <property type="entry name" value="GAL4"/>
    <property type="match status" value="1"/>
</dbReference>
<dbReference type="GO" id="GO:0005634">
    <property type="term" value="C:nucleus"/>
    <property type="evidence" value="ECO:0007669"/>
    <property type="project" value="UniProtKB-SubCell"/>
</dbReference>
<comment type="subcellular location">
    <subcellularLocation>
        <location evidence="1">Nucleus</location>
    </subcellularLocation>
</comment>
<evidence type="ECO:0000256" key="4">
    <source>
        <dbReference type="SAM" id="MobiDB-lite"/>
    </source>
</evidence>
<dbReference type="PANTHER" id="PTHR31001">
    <property type="entry name" value="UNCHARACTERIZED TRANSCRIPTIONAL REGULATORY PROTEIN"/>
    <property type="match status" value="1"/>
</dbReference>
<feature type="region of interest" description="Disordered" evidence="4">
    <location>
        <begin position="1"/>
        <end position="20"/>
    </location>
</feature>
<keyword evidence="3" id="KW-0539">Nucleus</keyword>
<feature type="region of interest" description="Disordered" evidence="4">
    <location>
        <begin position="68"/>
        <end position="88"/>
    </location>
</feature>
<dbReference type="InterPro" id="IPR036864">
    <property type="entry name" value="Zn2-C6_fun-type_DNA-bd_sf"/>
</dbReference>
<evidence type="ECO:0000256" key="1">
    <source>
        <dbReference type="ARBA" id="ARBA00004123"/>
    </source>
</evidence>
<reference evidence="6 7" key="1">
    <citation type="journal article" date="2014" name="BMC Genomics">
        <title>Comparative genomics of the major fungal agents of human and animal Sporotrichosis: Sporothrix schenckii and Sporothrix brasiliensis.</title>
        <authorList>
            <person name="Teixeira M.M."/>
            <person name="de Almeida L.G."/>
            <person name="Kubitschek-Barreira P."/>
            <person name="Alves F.L."/>
            <person name="Kioshima E.S."/>
            <person name="Abadio A.K."/>
            <person name="Fernandes L."/>
            <person name="Derengowski L.S."/>
            <person name="Ferreira K.S."/>
            <person name="Souza R.C."/>
            <person name="Ruiz J.C."/>
            <person name="de Andrade N.C."/>
            <person name="Paes H.C."/>
            <person name="Nicola A.M."/>
            <person name="Albuquerque P."/>
            <person name="Gerber A.L."/>
            <person name="Martins V.P."/>
            <person name="Peconick L.D."/>
            <person name="Neto A.V."/>
            <person name="Chaucanez C.B."/>
            <person name="Silva P.A."/>
            <person name="Cunha O.L."/>
            <person name="de Oliveira F.F."/>
            <person name="dos Santos T.C."/>
            <person name="Barros A.L."/>
            <person name="Soares M.A."/>
            <person name="de Oliveira L.M."/>
            <person name="Marini M.M."/>
            <person name="Villalobos-Duno H."/>
            <person name="Cunha M.M."/>
            <person name="de Hoog S."/>
            <person name="da Silveira J.F."/>
            <person name="Henrissat B."/>
            <person name="Nino-Vega G.A."/>
            <person name="Cisalpino P.S."/>
            <person name="Mora-Montes H.M."/>
            <person name="Almeida S.R."/>
            <person name="Stajich J.E."/>
            <person name="Lopes-Bezerra L.M."/>
            <person name="Vasconcelos A.T."/>
            <person name="Felipe M.S."/>
        </authorList>
    </citation>
    <scope>NUCLEOTIDE SEQUENCE [LARGE SCALE GENOMIC DNA]</scope>
    <source>
        <strain evidence="6 7">1099-18</strain>
    </source>
</reference>
<dbReference type="Pfam" id="PF00172">
    <property type="entry name" value="Zn_clus"/>
    <property type="match status" value="1"/>
</dbReference>
<dbReference type="PANTHER" id="PTHR31001:SF49">
    <property type="entry name" value="ZN(II)2CYS6 TRANSCRIPTION FACTOR (EUROFUNG)"/>
    <property type="match status" value="1"/>
</dbReference>
<reference evidence="6 7" key="2">
    <citation type="journal article" date="2015" name="Eukaryot. Cell">
        <title>Asexual propagation of a virulent clone complex in a human and feline outbreak of sporotrichosis.</title>
        <authorList>
            <person name="Teixeira Mde M."/>
            <person name="Rodrigues A.M."/>
            <person name="Tsui C.K."/>
            <person name="de Almeida L.G."/>
            <person name="Van Diepeningen A.D."/>
            <person name="van den Ende B.G."/>
            <person name="Fernandes G.F."/>
            <person name="Kano R."/>
            <person name="Hamelin R.C."/>
            <person name="Lopes-Bezerra L.M."/>
            <person name="Vasconcelos A.T."/>
            <person name="de Hoog S."/>
            <person name="de Camargo Z.P."/>
            <person name="Felipe M.S."/>
        </authorList>
    </citation>
    <scope>NUCLEOTIDE SEQUENCE [LARGE SCALE GENOMIC DNA]</scope>
    <source>
        <strain evidence="6 7">1099-18</strain>
    </source>
</reference>
<dbReference type="PROSITE" id="PS00463">
    <property type="entry name" value="ZN2_CY6_FUNGAL_1"/>
    <property type="match status" value="1"/>
</dbReference>
<feature type="compositionally biased region" description="Low complexity" evidence="4">
    <location>
        <begin position="763"/>
        <end position="772"/>
    </location>
</feature>
<feature type="region of interest" description="Disordered" evidence="4">
    <location>
        <begin position="1018"/>
        <end position="1113"/>
    </location>
</feature>
<feature type="compositionally biased region" description="Low complexity" evidence="4">
    <location>
        <begin position="1018"/>
        <end position="1044"/>
    </location>
</feature>